<dbReference type="EMBL" id="CP144700">
    <property type="protein sequence ID" value="WVZ26624.1"/>
    <property type="molecule type" value="Genomic_DNA"/>
</dbReference>
<evidence type="ECO:0000313" key="3">
    <source>
        <dbReference type="Proteomes" id="UP001374535"/>
    </source>
</evidence>
<keyword evidence="1" id="KW-0812">Transmembrane</keyword>
<feature type="transmembrane region" description="Helical" evidence="1">
    <location>
        <begin position="198"/>
        <end position="218"/>
    </location>
</feature>
<accession>A0AAQ3PI56</accession>
<feature type="transmembrane region" description="Helical" evidence="1">
    <location>
        <begin position="230"/>
        <end position="247"/>
    </location>
</feature>
<evidence type="ECO:0000313" key="2">
    <source>
        <dbReference type="EMBL" id="WVZ26624.1"/>
    </source>
</evidence>
<reference evidence="2 3" key="1">
    <citation type="journal article" date="2023" name="Life. Sci Alliance">
        <title>Evolutionary insights into 3D genome organization and epigenetic landscape of Vigna mungo.</title>
        <authorList>
            <person name="Junaid A."/>
            <person name="Singh B."/>
            <person name="Bhatia S."/>
        </authorList>
    </citation>
    <scope>NUCLEOTIDE SEQUENCE [LARGE SCALE GENOMIC DNA]</scope>
    <source>
        <strain evidence="2">Urdbean</strain>
    </source>
</reference>
<keyword evidence="3" id="KW-1185">Reference proteome</keyword>
<keyword evidence="1" id="KW-0472">Membrane</keyword>
<sequence length="266" mass="27706">MTRCTELPVLPVTTVVNLRCGVSSVRVANASRRVLLMSSMCNLGFPSKASKMAPLDATCPKVVQGLTSWNFNTVFLVDSKEHVFSDAEAKGLEEIRGELLIGVAVWGAEFVEHPEEVVEARAIVVGEGACGLEEKVVGPVGGELEVEVGEWRGGGEGVGVIGVGGGAEGVGCGGGGGYVVVWVVVSGRRRGQVFFIHVKVEAFFVFLVGVMVVVLSGGSGTARSSAGGGVEGWIGLWLMVLLLLAASQHHQTKPVFNSGNWGTVGE</sequence>
<evidence type="ECO:0000256" key="1">
    <source>
        <dbReference type="SAM" id="Phobius"/>
    </source>
</evidence>
<proteinExistence type="predicted"/>
<protein>
    <submittedName>
        <fullName evidence="2">Uncharacterized protein</fullName>
    </submittedName>
</protein>
<name>A0AAQ3PI56_VIGMU</name>
<organism evidence="2 3">
    <name type="scientific">Vigna mungo</name>
    <name type="common">Black gram</name>
    <name type="synonym">Phaseolus mungo</name>
    <dbReference type="NCBI Taxonomy" id="3915"/>
    <lineage>
        <taxon>Eukaryota</taxon>
        <taxon>Viridiplantae</taxon>
        <taxon>Streptophyta</taxon>
        <taxon>Embryophyta</taxon>
        <taxon>Tracheophyta</taxon>
        <taxon>Spermatophyta</taxon>
        <taxon>Magnoliopsida</taxon>
        <taxon>eudicotyledons</taxon>
        <taxon>Gunneridae</taxon>
        <taxon>Pentapetalae</taxon>
        <taxon>rosids</taxon>
        <taxon>fabids</taxon>
        <taxon>Fabales</taxon>
        <taxon>Fabaceae</taxon>
        <taxon>Papilionoideae</taxon>
        <taxon>50 kb inversion clade</taxon>
        <taxon>NPAAA clade</taxon>
        <taxon>indigoferoid/millettioid clade</taxon>
        <taxon>Phaseoleae</taxon>
        <taxon>Vigna</taxon>
    </lineage>
</organism>
<dbReference type="AlphaFoldDB" id="A0AAQ3PI56"/>
<gene>
    <name evidence="2" type="ORF">V8G54_005168</name>
</gene>
<dbReference type="Proteomes" id="UP001374535">
    <property type="component" value="Chromosome 1"/>
</dbReference>
<keyword evidence="1" id="KW-1133">Transmembrane helix</keyword>